<dbReference type="SFLD" id="SFLDS00003">
    <property type="entry name" value="Haloacid_Dehalogenase"/>
    <property type="match status" value="1"/>
</dbReference>
<evidence type="ECO:0000313" key="5">
    <source>
        <dbReference type="Proteomes" id="UP000223071"/>
    </source>
</evidence>
<dbReference type="PRINTS" id="PR00413">
    <property type="entry name" value="HADHALOGNASE"/>
</dbReference>
<keyword evidence="2 4" id="KW-0378">Hydrolase</keyword>
<dbReference type="Gene3D" id="1.20.120.1600">
    <property type="match status" value="1"/>
</dbReference>
<dbReference type="Gene3D" id="3.40.50.1000">
    <property type="entry name" value="HAD superfamily/HAD-like"/>
    <property type="match status" value="1"/>
</dbReference>
<dbReference type="Proteomes" id="UP000223071">
    <property type="component" value="Unassembled WGS sequence"/>
</dbReference>
<accession>A0A2A9HCJ5</accession>
<sequence>MTVRAVLFDWEGTLARQGAEPVPAACAAVADYAARNLGVAARPADLERAFTAVLPHRAPSGGDRAPEIRGMLGQAFTWLGWPASAGDVEAAARVFFEAASRGLQVFDDARAVLASLKYRGYRAGVVSNSIFPAEYWRPLVNSLGLAGYLETFVSSADVGLAKPNPSPFRRALADLGIPPHEAIFVGDTPATDIAGARAAGLRAILLDRHGRRREAAGYLVIQRLSALADVLGEGLSPLAGP</sequence>
<keyword evidence="5" id="KW-1185">Reference proteome</keyword>
<dbReference type="NCBIfam" id="TIGR01509">
    <property type="entry name" value="HAD-SF-IA-v3"/>
    <property type="match status" value="1"/>
</dbReference>
<dbReference type="InterPro" id="IPR036412">
    <property type="entry name" value="HAD-like_sf"/>
</dbReference>
<name>A0A2A9HCJ5_TEPT2</name>
<dbReference type="GO" id="GO:0044281">
    <property type="term" value="P:small molecule metabolic process"/>
    <property type="evidence" value="ECO:0007669"/>
    <property type="project" value="UniProtKB-ARBA"/>
</dbReference>
<evidence type="ECO:0000313" key="4">
    <source>
        <dbReference type="EMBL" id="PFG73478.1"/>
    </source>
</evidence>
<proteinExistence type="predicted"/>
<dbReference type="RefSeq" id="WP_098502931.1">
    <property type="nucleotide sequence ID" value="NZ_PDJQ01000001.1"/>
</dbReference>
<dbReference type="InterPro" id="IPR006439">
    <property type="entry name" value="HAD-SF_hydro_IA"/>
</dbReference>
<evidence type="ECO:0000256" key="1">
    <source>
        <dbReference type="ARBA" id="ARBA00001946"/>
    </source>
</evidence>
<dbReference type="AlphaFoldDB" id="A0A2A9HCJ5"/>
<dbReference type="PANTHER" id="PTHR46470">
    <property type="entry name" value="N-ACYLNEURAMINATE-9-PHOSPHATASE"/>
    <property type="match status" value="1"/>
</dbReference>
<dbReference type="InterPro" id="IPR051400">
    <property type="entry name" value="HAD-like_hydrolase"/>
</dbReference>
<dbReference type="Pfam" id="PF00702">
    <property type="entry name" value="Hydrolase"/>
    <property type="match status" value="1"/>
</dbReference>
<dbReference type="SUPFAM" id="SSF56784">
    <property type="entry name" value="HAD-like"/>
    <property type="match status" value="1"/>
</dbReference>
<dbReference type="NCBIfam" id="TIGR01549">
    <property type="entry name" value="HAD-SF-IA-v1"/>
    <property type="match status" value="1"/>
</dbReference>
<comment type="caution">
    <text evidence="4">The sequence shown here is derived from an EMBL/GenBank/DDBJ whole genome shotgun (WGS) entry which is preliminary data.</text>
</comment>
<evidence type="ECO:0000256" key="2">
    <source>
        <dbReference type="ARBA" id="ARBA00022801"/>
    </source>
</evidence>
<protein>
    <submittedName>
        <fullName evidence="4">Putative hydrolase of the HAD superfamily</fullName>
    </submittedName>
</protein>
<comment type="cofactor">
    <cofactor evidence="1">
        <name>Mg(2+)</name>
        <dbReference type="ChEBI" id="CHEBI:18420"/>
    </cofactor>
</comment>
<organism evidence="4 5">
    <name type="scientific">Tepidiforma thermophila (strain KCTC 52669 / CGMCC 1.13589 / G233)</name>
    <dbReference type="NCBI Taxonomy" id="2761530"/>
    <lineage>
        <taxon>Bacteria</taxon>
        <taxon>Bacillati</taxon>
        <taxon>Chloroflexota</taxon>
        <taxon>Tepidiformia</taxon>
        <taxon>Tepidiformales</taxon>
        <taxon>Tepidiformaceae</taxon>
        <taxon>Tepidiforma</taxon>
    </lineage>
</organism>
<keyword evidence="3" id="KW-0460">Magnesium</keyword>
<dbReference type="InterPro" id="IPR023214">
    <property type="entry name" value="HAD_sf"/>
</dbReference>
<gene>
    <name evidence="4" type="ORF">A9A59_0676</name>
</gene>
<dbReference type="EMBL" id="PDJQ01000001">
    <property type="protein sequence ID" value="PFG73478.1"/>
    <property type="molecule type" value="Genomic_DNA"/>
</dbReference>
<dbReference type="GO" id="GO:0016787">
    <property type="term" value="F:hydrolase activity"/>
    <property type="evidence" value="ECO:0007669"/>
    <property type="project" value="UniProtKB-KW"/>
</dbReference>
<reference evidence="4 5" key="1">
    <citation type="submission" date="2017-09" db="EMBL/GenBank/DDBJ databases">
        <title>Sequencing the genomes of two abundant thermophiles in Great Basin hot springs: Thermocrinis jamiesonii and novel Chloroflexi Thermoflexus hugenholtzii.</title>
        <authorList>
            <person name="Hedlund B."/>
        </authorList>
    </citation>
    <scope>NUCLEOTIDE SEQUENCE [LARGE SCALE GENOMIC DNA]</scope>
    <source>
        <strain evidence="4 5">G233</strain>
    </source>
</reference>
<evidence type="ECO:0000256" key="3">
    <source>
        <dbReference type="ARBA" id="ARBA00022842"/>
    </source>
</evidence>
<dbReference type="SFLD" id="SFLDG01129">
    <property type="entry name" value="C1.5:_HAD__Beta-PGM__Phosphata"/>
    <property type="match status" value="1"/>
</dbReference>